<dbReference type="Proteomes" id="UP000594638">
    <property type="component" value="Unassembled WGS sequence"/>
</dbReference>
<dbReference type="EMBL" id="CACTIH010001990">
    <property type="protein sequence ID" value="CAA2970976.1"/>
    <property type="molecule type" value="Genomic_DNA"/>
</dbReference>
<reference evidence="1 2" key="1">
    <citation type="submission" date="2019-12" db="EMBL/GenBank/DDBJ databases">
        <authorList>
            <person name="Alioto T."/>
            <person name="Alioto T."/>
            <person name="Gomez Garrido J."/>
        </authorList>
    </citation>
    <scope>NUCLEOTIDE SEQUENCE [LARGE SCALE GENOMIC DNA]</scope>
</reference>
<comment type="caution">
    <text evidence="1">The sequence shown here is derived from an EMBL/GenBank/DDBJ whole genome shotgun (WGS) entry which is preliminary data.</text>
</comment>
<accession>A0A8S0QXI8</accession>
<proteinExistence type="predicted"/>
<organism evidence="1 2">
    <name type="scientific">Olea europaea subsp. europaea</name>
    <dbReference type="NCBI Taxonomy" id="158383"/>
    <lineage>
        <taxon>Eukaryota</taxon>
        <taxon>Viridiplantae</taxon>
        <taxon>Streptophyta</taxon>
        <taxon>Embryophyta</taxon>
        <taxon>Tracheophyta</taxon>
        <taxon>Spermatophyta</taxon>
        <taxon>Magnoliopsida</taxon>
        <taxon>eudicotyledons</taxon>
        <taxon>Gunneridae</taxon>
        <taxon>Pentapetalae</taxon>
        <taxon>asterids</taxon>
        <taxon>lamiids</taxon>
        <taxon>Lamiales</taxon>
        <taxon>Oleaceae</taxon>
        <taxon>Oleeae</taxon>
        <taxon>Olea</taxon>
    </lineage>
</organism>
<dbReference type="AlphaFoldDB" id="A0A8S0QXI8"/>
<protein>
    <submittedName>
        <fullName evidence="1">Uncharacterized protein</fullName>
    </submittedName>
</protein>
<sequence length="122" mass="13593">MATIILLSGPVAATMENLYEDGLDIKVIISNLVDDLNIEEFWSELRTGSWCLINPPVQGLPWLASAHPVAEPDEPKLGRINSLGLEILSRQLVALSQCCTELKLHFNAELQKQIPLIYSRLQ</sequence>
<name>A0A8S0QXI8_OLEEU</name>
<evidence type="ECO:0000313" key="1">
    <source>
        <dbReference type="EMBL" id="CAA2970976.1"/>
    </source>
</evidence>
<dbReference type="OrthoDB" id="1262810at2759"/>
<gene>
    <name evidence="1" type="ORF">OLEA9_A039583</name>
</gene>
<evidence type="ECO:0000313" key="2">
    <source>
        <dbReference type="Proteomes" id="UP000594638"/>
    </source>
</evidence>
<keyword evidence="2" id="KW-1185">Reference proteome</keyword>
<dbReference type="Gramene" id="OE9A039583T1">
    <property type="protein sequence ID" value="OE9A039583C1"/>
    <property type="gene ID" value="OE9A039583"/>
</dbReference>